<gene>
    <name evidence="2" type="ORF">JCM9157_17</name>
</gene>
<proteinExistence type="predicted"/>
<evidence type="ECO:0000313" key="2">
    <source>
        <dbReference type="EMBL" id="GAE33034.1"/>
    </source>
</evidence>
<protein>
    <recommendedName>
        <fullName evidence="4">t-SNARE coiled-coil homology domain-containing protein</fullName>
    </recommendedName>
</protein>
<dbReference type="Gene3D" id="6.10.250.2540">
    <property type="match status" value="1"/>
</dbReference>
<dbReference type="STRING" id="1236973.JCM9157_17"/>
<accession>W4QNX9</accession>
<organism evidence="2 3">
    <name type="scientific">Halalkalibacter akibai (strain ATCC 43226 / DSM 21942 / CIP 109018 / JCM 9157 / 1139)</name>
    <name type="common">Bacillus akibai</name>
    <dbReference type="NCBI Taxonomy" id="1236973"/>
    <lineage>
        <taxon>Bacteria</taxon>
        <taxon>Bacillati</taxon>
        <taxon>Bacillota</taxon>
        <taxon>Bacilli</taxon>
        <taxon>Bacillales</taxon>
        <taxon>Bacillaceae</taxon>
        <taxon>Halalkalibacter</taxon>
    </lineage>
</organism>
<evidence type="ECO:0000256" key="1">
    <source>
        <dbReference type="SAM" id="Coils"/>
    </source>
</evidence>
<dbReference type="AlphaFoldDB" id="W4QNX9"/>
<dbReference type="EMBL" id="BAUV01000001">
    <property type="protein sequence ID" value="GAE33034.1"/>
    <property type="molecule type" value="Genomic_DNA"/>
</dbReference>
<dbReference type="OrthoDB" id="2941558at2"/>
<keyword evidence="1" id="KW-0175">Coiled coil</keyword>
<dbReference type="SUPFAM" id="SSF57997">
    <property type="entry name" value="Tropomyosin"/>
    <property type="match status" value="1"/>
</dbReference>
<evidence type="ECO:0000313" key="3">
    <source>
        <dbReference type="Proteomes" id="UP000018896"/>
    </source>
</evidence>
<sequence>MENEILLLLKQMNEKMDKRFERIEQRLDRIEVRLDQVESRLDGVESRLDRVESRLDRIESRLDQHERLLNSLITMTAKNTEDIHTLRTENNQRFDKLELTFFKMNSDINLLFQETQTNKREIAQLKKQ</sequence>
<dbReference type="Gene3D" id="1.20.5.110">
    <property type="match status" value="1"/>
</dbReference>
<name>W4QNX9_HALA3</name>
<reference evidence="2 3" key="1">
    <citation type="journal article" date="2014" name="Genome Announc.">
        <title>Draft Genome Sequences of Three Alkaliphilic Bacillus Strains, Bacillus wakoensis JCM 9140T, Bacillus akibai JCM 9157T, and Bacillus hemicellulosilyticus JCM 9152T.</title>
        <authorList>
            <person name="Yuki M."/>
            <person name="Oshima K."/>
            <person name="Suda W."/>
            <person name="Oshida Y."/>
            <person name="Kitamura K."/>
            <person name="Iida T."/>
            <person name="Hattori M."/>
            <person name="Ohkuma M."/>
        </authorList>
    </citation>
    <scope>NUCLEOTIDE SEQUENCE [LARGE SCALE GENOMIC DNA]</scope>
    <source>
        <strain evidence="2 3">JCM 9157</strain>
    </source>
</reference>
<dbReference type="Proteomes" id="UP000018896">
    <property type="component" value="Unassembled WGS sequence"/>
</dbReference>
<dbReference type="RefSeq" id="WP_052012848.1">
    <property type="nucleotide sequence ID" value="NZ_BAUV01000001.1"/>
</dbReference>
<feature type="coiled-coil region" evidence="1">
    <location>
        <begin position="6"/>
        <end position="75"/>
    </location>
</feature>
<comment type="caution">
    <text evidence="2">The sequence shown here is derived from an EMBL/GenBank/DDBJ whole genome shotgun (WGS) entry which is preliminary data.</text>
</comment>
<keyword evidence="3" id="KW-1185">Reference proteome</keyword>
<evidence type="ECO:0008006" key="4">
    <source>
        <dbReference type="Google" id="ProtNLM"/>
    </source>
</evidence>
<dbReference type="eggNOG" id="COG1570">
    <property type="taxonomic scope" value="Bacteria"/>
</dbReference>